<gene>
    <name evidence="1" type="ORF">L2E82_22550</name>
</gene>
<organism evidence="1 2">
    <name type="scientific">Cichorium intybus</name>
    <name type="common">Chicory</name>
    <dbReference type="NCBI Taxonomy" id="13427"/>
    <lineage>
        <taxon>Eukaryota</taxon>
        <taxon>Viridiplantae</taxon>
        <taxon>Streptophyta</taxon>
        <taxon>Embryophyta</taxon>
        <taxon>Tracheophyta</taxon>
        <taxon>Spermatophyta</taxon>
        <taxon>Magnoliopsida</taxon>
        <taxon>eudicotyledons</taxon>
        <taxon>Gunneridae</taxon>
        <taxon>Pentapetalae</taxon>
        <taxon>asterids</taxon>
        <taxon>campanulids</taxon>
        <taxon>Asterales</taxon>
        <taxon>Asteraceae</taxon>
        <taxon>Cichorioideae</taxon>
        <taxon>Cichorieae</taxon>
        <taxon>Cichoriinae</taxon>
        <taxon>Cichorium</taxon>
    </lineage>
</organism>
<comment type="caution">
    <text evidence="1">The sequence shown here is derived from an EMBL/GenBank/DDBJ whole genome shotgun (WGS) entry which is preliminary data.</text>
</comment>
<name>A0ACB9DXN8_CICIN</name>
<proteinExistence type="predicted"/>
<reference evidence="2" key="1">
    <citation type="journal article" date="2022" name="Mol. Ecol. Resour.">
        <title>The genomes of chicory, endive, great burdock and yacon provide insights into Asteraceae palaeo-polyploidization history and plant inulin production.</title>
        <authorList>
            <person name="Fan W."/>
            <person name="Wang S."/>
            <person name="Wang H."/>
            <person name="Wang A."/>
            <person name="Jiang F."/>
            <person name="Liu H."/>
            <person name="Zhao H."/>
            <person name="Xu D."/>
            <person name="Zhang Y."/>
        </authorList>
    </citation>
    <scope>NUCLEOTIDE SEQUENCE [LARGE SCALE GENOMIC DNA]</scope>
    <source>
        <strain evidence="2">cv. Punajuju</strain>
    </source>
</reference>
<reference evidence="1 2" key="2">
    <citation type="journal article" date="2022" name="Mol. Ecol. Resour.">
        <title>The genomes of chicory, endive, great burdock and yacon provide insights into Asteraceae paleo-polyploidization history and plant inulin production.</title>
        <authorList>
            <person name="Fan W."/>
            <person name="Wang S."/>
            <person name="Wang H."/>
            <person name="Wang A."/>
            <person name="Jiang F."/>
            <person name="Liu H."/>
            <person name="Zhao H."/>
            <person name="Xu D."/>
            <person name="Zhang Y."/>
        </authorList>
    </citation>
    <scope>NUCLEOTIDE SEQUENCE [LARGE SCALE GENOMIC DNA]</scope>
    <source>
        <strain evidence="2">cv. Punajuju</strain>
        <tissue evidence="1">Leaves</tissue>
    </source>
</reference>
<dbReference type="Proteomes" id="UP001055811">
    <property type="component" value="Linkage Group LG04"/>
</dbReference>
<keyword evidence="2" id="KW-1185">Reference proteome</keyword>
<evidence type="ECO:0000313" key="1">
    <source>
        <dbReference type="EMBL" id="KAI3751463.1"/>
    </source>
</evidence>
<evidence type="ECO:0000313" key="2">
    <source>
        <dbReference type="Proteomes" id="UP001055811"/>
    </source>
</evidence>
<dbReference type="EMBL" id="CM042012">
    <property type="protein sequence ID" value="KAI3751463.1"/>
    <property type="molecule type" value="Genomic_DNA"/>
</dbReference>
<accession>A0ACB9DXN8</accession>
<protein>
    <submittedName>
        <fullName evidence="1">Uncharacterized protein</fullName>
    </submittedName>
</protein>
<sequence>MQEHPFNTNKFHLSDPSENCSKFGETLNGEHGGIKVGVGFSKLKPDGQMQKEILKSIMNMEIKKLKDEATINMKQKQDENDQNENVCSFEDQINGLSRFFEVIDLDRDVVNFLFTTQELHWLKRLPVNNRIALQL</sequence>